<proteinExistence type="predicted"/>
<name>F9WQD3_TRYVY</name>
<dbReference type="AlphaFoldDB" id="F9WQD3"/>
<dbReference type="EMBL" id="CAEX01004064">
    <property type="protein sequence ID" value="CCD19761.1"/>
    <property type="molecule type" value="Genomic_DNA"/>
</dbReference>
<sequence length="260" mass="29863">MSRRATVGTRHRSKANDTSSVEGLVERVFISSPRVFSFSHRVLPSIRHPYIAVILDMVNSDGYKKASRVEVLLGALTEYRDEERKWTRVGSMFDTKLTAEMIDTFRRKVSLDMDVMMCVEKLWNNLGGPICGAVREEEYRTFHYKLFSYLLNIDDVSVVTSTSTAIAEDYVYDERNNNGIVFESFAISMLELADNWTKSREVRDFVHFLTDINNRCSIRKAPRLVRHVLPYCEGSAYFAGGVVSKAKEGDKEIFIRSRLQ</sequence>
<gene>
    <name evidence="1" type="ORF">TvY486_0024720</name>
</gene>
<evidence type="ECO:0000313" key="2">
    <source>
        <dbReference type="Proteomes" id="UP000009027"/>
    </source>
</evidence>
<protein>
    <submittedName>
        <fullName evidence="1">Uncharacterized protein</fullName>
    </submittedName>
</protein>
<organism evidence="1 2">
    <name type="scientific">Trypanosoma vivax (strain Y486)</name>
    <dbReference type="NCBI Taxonomy" id="1055687"/>
    <lineage>
        <taxon>Eukaryota</taxon>
        <taxon>Discoba</taxon>
        <taxon>Euglenozoa</taxon>
        <taxon>Kinetoplastea</taxon>
        <taxon>Metakinetoplastina</taxon>
        <taxon>Trypanosomatida</taxon>
        <taxon>Trypanosomatidae</taxon>
        <taxon>Trypanosoma</taxon>
        <taxon>Duttonella</taxon>
    </lineage>
</organism>
<reference evidence="1 2" key="1">
    <citation type="journal article" date="2012" name="Proc. Natl. Acad. Sci. U.S.A.">
        <title>Antigenic diversity is generated by distinct evolutionary mechanisms in African trypanosome species.</title>
        <authorList>
            <person name="Jackson A.P."/>
            <person name="Berry A."/>
            <person name="Aslett M."/>
            <person name="Allison H.C."/>
            <person name="Burton P."/>
            <person name="Vavrova-Anderson J."/>
            <person name="Brown R."/>
            <person name="Browne H."/>
            <person name="Corton N."/>
            <person name="Hauser H."/>
            <person name="Gamble J."/>
            <person name="Gilderthorp R."/>
            <person name="Marcello L."/>
            <person name="McQuillan J."/>
            <person name="Otto T.D."/>
            <person name="Quail M.A."/>
            <person name="Sanders M.J."/>
            <person name="van Tonder A."/>
            <person name="Ginger M.L."/>
            <person name="Field M.C."/>
            <person name="Barry J.D."/>
            <person name="Hertz-Fowler C."/>
            <person name="Berriman M."/>
        </authorList>
    </citation>
    <scope>NUCLEOTIDE SEQUENCE</scope>
    <source>
        <strain evidence="1 2">Y486</strain>
    </source>
</reference>
<evidence type="ECO:0000313" key="1">
    <source>
        <dbReference type="EMBL" id="CCD19761.1"/>
    </source>
</evidence>
<keyword evidence="2" id="KW-1185">Reference proteome</keyword>
<dbReference type="VEuPathDB" id="TriTrypDB:TvY486_0024720"/>
<dbReference type="Proteomes" id="UP000009027">
    <property type="component" value="Unassembled WGS sequence"/>
</dbReference>
<accession>F9WQD3</accession>